<dbReference type="NCBIfam" id="TIGR01772">
    <property type="entry name" value="MDH_euk_gproteo"/>
    <property type="match status" value="1"/>
</dbReference>
<dbReference type="Gene3D" id="3.90.110.10">
    <property type="entry name" value="Lactate dehydrogenase/glycoside hydrolase, family 4, C-terminal"/>
    <property type="match status" value="1"/>
</dbReference>
<dbReference type="Pfam" id="PF00056">
    <property type="entry name" value="Ldh_1_N"/>
    <property type="match status" value="1"/>
</dbReference>
<keyword evidence="7 9" id="KW-0539">Nucleus</keyword>
<dbReference type="RefSeq" id="XP_043187591.1">
    <property type="nucleotide sequence ID" value="XM_043321768.1"/>
</dbReference>
<protein>
    <recommendedName>
        <fullName evidence="3">malate dehydrogenase</fullName>
        <ecNumber evidence="3">1.1.1.37</ecNumber>
    </recommendedName>
</protein>
<dbReference type="PROSITE" id="PS51037">
    <property type="entry name" value="YEATS"/>
    <property type="match status" value="1"/>
</dbReference>
<dbReference type="AlphaFoldDB" id="A0A8H8T3N0"/>
<dbReference type="FunFam" id="3.90.110.10:FF:000001">
    <property type="entry name" value="Malate dehydrogenase"/>
    <property type="match status" value="1"/>
</dbReference>
<comment type="subcellular location">
    <subcellularLocation>
        <location evidence="9">Nucleus</location>
    </subcellularLocation>
</comment>
<evidence type="ECO:0000256" key="7">
    <source>
        <dbReference type="ARBA" id="ARBA00023242"/>
    </source>
</evidence>
<evidence type="ECO:0000313" key="12">
    <source>
        <dbReference type="Proteomes" id="UP000650533"/>
    </source>
</evidence>
<dbReference type="GeneID" id="67024231"/>
<dbReference type="KEGG" id="rsx:RhiXN_01949"/>
<dbReference type="InterPro" id="IPR055129">
    <property type="entry name" value="YEATS_dom"/>
</dbReference>
<evidence type="ECO:0000259" key="10">
    <source>
        <dbReference type="PROSITE" id="PS51037"/>
    </source>
</evidence>
<dbReference type="PANTHER" id="PTHR11540">
    <property type="entry name" value="MALATE AND LACTATE DEHYDROGENASE"/>
    <property type="match status" value="1"/>
</dbReference>
<evidence type="ECO:0000256" key="4">
    <source>
        <dbReference type="ARBA" id="ARBA00022532"/>
    </source>
</evidence>
<dbReference type="InterPro" id="IPR055127">
    <property type="entry name" value="YEATS2_3HBD"/>
</dbReference>
<keyword evidence="6" id="KW-0520">NAD</keyword>
<accession>A0A8H8T3N0</accession>
<dbReference type="GO" id="GO:0006099">
    <property type="term" value="P:tricarboxylic acid cycle"/>
    <property type="evidence" value="ECO:0007669"/>
    <property type="project" value="UniProtKB-KW"/>
</dbReference>
<dbReference type="EC" id="1.1.1.37" evidence="3"/>
<comment type="catalytic activity">
    <reaction evidence="8">
        <text>(S)-malate + NAD(+) = oxaloacetate + NADH + H(+)</text>
        <dbReference type="Rhea" id="RHEA:21432"/>
        <dbReference type="ChEBI" id="CHEBI:15378"/>
        <dbReference type="ChEBI" id="CHEBI:15589"/>
        <dbReference type="ChEBI" id="CHEBI:16452"/>
        <dbReference type="ChEBI" id="CHEBI:57540"/>
        <dbReference type="ChEBI" id="CHEBI:57945"/>
        <dbReference type="EC" id="1.1.1.37"/>
    </reaction>
</comment>
<dbReference type="Pfam" id="PF22951">
    <property type="entry name" value="3HBD"/>
    <property type="match status" value="1"/>
</dbReference>
<dbReference type="InterPro" id="IPR038704">
    <property type="entry name" value="YEAST_sf"/>
</dbReference>
<evidence type="ECO:0000313" key="11">
    <source>
        <dbReference type="EMBL" id="QRW27354.1"/>
    </source>
</evidence>
<dbReference type="GO" id="GO:0005739">
    <property type="term" value="C:mitochondrion"/>
    <property type="evidence" value="ECO:0007669"/>
    <property type="project" value="TreeGrafter"/>
</dbReference>
<evidence type="ECO:0000256" key="5">
    <source>
        <dbReference type="ARBA" id="ARBA00023002"/>
    </source>
</evidence>
<dbReference type="CDD" id="cd01337">
    <property type="entry name" value="MDH_glyoxysomal_mitochondrial"/>
    <property type="match status" value="1"/>
</dbReference>
<dbReference type="SUPFAM" id="SSF56327">
    <property type="entry name" value="LDH C-terminal domain-like"/>
    <property type="match status" value="1"/>
</dbReference>
<dbReference type="InterPro" id="IPR001252">
    <property type="entry name" value="Malate_DH_AS"/>
</dbReference>
<proteinExistence type="inferred from homology"/>
<evidence type="ECO:0000256" key="6">
    <source>
        <dbReference type="ARBA" id="ARBA00023027"/>
    </source>
</evidence>
<dbReference type="PROSITE" id="PS00068">
    <property type="entry name" value="MDH"/>
    <property type="match status" value="1"/>
</dbReference>
<dbReference type="InterPro" id="IPR010097">
    <property type="entry name" value="Malate_DH_type1"/>
</dbReference>
<dbReference type="Gene3D" id="2.60.40.1970">
    <property type="entry name" value="YEATS domain"/>
    <property type="match status" value="1"/>
</dbReference>
<evidence type="ECO:0000256" key="3">
    <source>
        <dbReference type="ARBA" id="ARBA00012995"/>
    </source>
</evidence>
<keyword evidence="4" id="KW-0816">Tricarboxylic acid cycle</keyword>
<dbReference type="GO" id="GO:0005634">
    <property type="term" value="C:nucleus"/>
    <property type="evidence" value="ECO:0007669"/>
    <property type="project" value="UniProtKB-SubCell"/>
</dbReference>
<dbReference type="PANTHER" id="PTHR11540:SF73">
    <property type="entry name" value="MALATE DEHYDROGENASE, MITOCHONDRIAL"/>
    <property type="match status" value="1"/>
</dbReference>
<dbReference type="SUPFAM" id="SSF51735">
    <property type="entry name" value="NAD(P)-binding Rossmann-fold domains"/>
    <property type="match status" value="1"/>
</dbReference>
<comment type="similarity">
    <text evidence="1">Belongs to the LDH/MDH superfamily. MDH type 1 family.</text>
</comment>
<dbReference type="InterPro" id="IPR015955">
    <property type="entry name" value="Lactate_DH/Glyco_Ohase_4_C"/>
</dbReference>
<dbReference type="GO" id="GO:0006108">
    <property type="term" value="P:malate metabolic process"/>
    <property type="evidence" value="ECO:0007669"/>
    <property type="project" value="InterPro"/>
</dbReference>
<evidence type="ECO:0000256" key="1">
    <source>
        <dbReference type="ARBA" id="ARBA00008824"/>
    </source>
</evidence>
<organism evidence="11 12">
    <name type="scientific">Rhizoctonia solani</name>
    <dbReference type="NCBI Taxonomy" id="456999"/>
    <lineage>
        <taxon>Eukaryota</taxon>
        <taxon>Fungi</taxon>
        <taxon>Dikarya</taxon>
        <taxon>Basidiomycota</taxon>
        <taxon>Agaricomycotina</taxon>
        <taxon>Agaricomycetes</taxon>
        <taxon>Cantharellales</taxon>
        <taxon>Ceratobasidiaceae</taxon>
        <taxon>Rhizoctonia</taxon>
    </lineage>
</organism>
<dbReference type="EMBL" id="CP059673">
    <property type="protein sequence ID" value="QRW27354.1"/>
    <property type="molecule type" value="Genomic_DNA"/>
</dbReference>
<comment type="subunit">
    <text evidence="2">Homodimer.</text>
</comment>
<sequence>MLSRAALRTIPTARAFSTSSSRLTKVAVLGAGGDWIYPGGIGQPLSLLLKQDKLVSSLSLYDIRGAPGVAADVSHVDTPSTVKGYPQDKLSEALEGVKVVVIPAGVPRKPGMSRDDLFNTNAGIVRDLAQAVADNAPDAHILIISNPVNSTVPIAAEVLKKAGKFDPKRLFGVTTLDVVRAARFLSEVDGAATPDEAPVTVVGGHSGVTIVPLLSQSKVGQSLQPDSEKWKALVNRIQYGGDEVVKAKDGAGSATLSMAYAAAKFTNQLLRALNGEKGIVAPTFVKSPLYEKEGVEFFSSAVELGTNGVAKIHPVGNVSPAEQKLIDECLPELKKNIAKGAKFIELEIALRKRVARVIEARIAWAEQLKKVLTKGQGKQVTPTQYKPDSKLSNRFGPSMLHWTLTRTPLTPRYISLVSEPTTSYPSSSTSSSKYLYLIPQSSDHTLLLLSCPHPSCPTPHPSASLQGLLNHARIAHGPSYAYASHDEFLRSPGASTLIDALQDPTRYAQIINEGIQVKLGGVRGLKELFESAVEGVGLGLSADTGELARLLGRKARKGEIRAFGQDEVVDIESVDEPVGNQRWKKYGVWAPRRRNRVQEENDDKGELDCEPTGSCAPDKAYVETPAIHVPNASRFHIKKRIVISDWSRSLRRGSVQPGGPTHRWMIRLNAPSYSDHITTFLSALRVQCASIPPVFEDTITCSSPPFAISRLSKQPFLARVTLIFADDNTKDVVITHWIDLDPVRSGNATLGVEQIFDVELDKNAQLLPPDISNKTRELIEETVVKSEPQEGIYFSGSFRRQKVPLNEEPEPVHERIVPVLCKLRARLPLTLEDAARFGHVPQVPYMLFDSHQDLLDAVHGRRKAIEMAYTRALLSMLKTEYSSYDADMEPGLVESLTTTQLYAHLLTEKSFPRPELSVARIKMEEASPVPDELVLSIPEGIQYCGVCGLDISRHPPTSRILGPSKFACIASGSFQRPTCDIGLWTTLRPLREIIQRVNLAPGAITTLGSRASLRGASQLVDCAPPHMTLAFHALTRYWRLKTFEYASKRHNANPSSEIKLPLELLGVDESHVDRTLAPHALLTLIAQIFIKRTAKEALRARSEMLGGLSQVPEKSILTTTHVSRALMDENDIVSKLVTTQYVQELIKVFASNEPGYFSALRRGQLLASKASKHCLRATCTKSRNHPYGCNAKSCRQKYERAIYPERPKSGYCNEKPVNSDARDEVAQIVLSHSTIPVQFSF</sequence>
<dbReference type="Gene3D" id="3.40.50.720">
    <property type="entry name" value="NAD(P)-binding Rossmann-like Domain"/>
    <property type="match status" value="1"/>
</dbReference>
<evidence type="ECO:0000256" key="9">
    <source>
        <dbReference type="PROSITE-ProRule" id="PRU00376"/>
    </source>
</evidence>
<gene>
    <name evidence="11" type="ORF">RhiXN_01949</name>
</gene>
<name>A0A8H8T3N0_9AGAM</name>
<feature type="domain" description="YEATS" evidence="10">
    <location>
        <begin position="631"/>
        <end position="770"/>
    </location>
</feature>
<dbReference type="InterPro" id="IPR001236">
    <property type="entry name" value="Lactate/malate_DH_N"/>
</dbReference>
<dbReference type="InterPro" id="IPR036291">
    <property type="entry name" value="NAD(P)-bd_dom_sf"/>
</dbReference>
<dbReference type="FunFam" id="3.40.50.720:FF:000013">
    <property type="entry name" value="Malate dehydrogenase"/>
    <property type="match status" value="1"/>
</dbReference>
<dbReference type="InterPro" id="IPR022383">
    <property type="entry name" value="Lactate/malate_DH_C"/>
</dbReference>
<keyword evidence="5" id="KW-0560">Oxidoreductase</keyword>
<evidence type="ECO:0000256" key="2">
    <source>
        <dbReference type="ARBA" id="ARBA00011738"/>
    </source>
</evidence>
<dbReference type="GO" id="GO:0030060">
    <property type="term" value="F:L-malate dehydrogenase (NAD+) activity"/>
    <property type="evidence" value="ECO:0007669"/>
    <property type="project" value="UniProtKB-EC"/>
</dbReference>
<dbReference type="Proteomes" id="UP000650533">
    <property type="component" value="Chromosome 16"/>
</dbReference>
<reference evidence="11" key="1">
    <citation type="submission" date="2020-05" db="EMBL/GenBank/DDBJ databases">
        <title>Evolutionary and genomic comparisons of hybrid uninucleate and nonhybrid Rhizoctonia fungi.</title>
        <authorList>
            <person name="Li C."/>
            <person name="Chen X."/>
        </authorList>
    </citation>
    <scope>NUCLEOTIDE SEQUENCE</scope>
    <source>
        <strain evidence="11">AG-1 IA</strain>
    </source>
</reference>
<dbReference type="Pfam" id="PF02866">
    <property type="entry name" value="Ldh_1_C"/>
    <property type="match status" value="1"/>
</dbReference>
<evidence type="ECO:0000256" key="8">
    <source>
        <dbReference type="ARBA" id="ARBA00048313"/>
    </source>
</evidence>